<name>A0A8S0QZ94_OLEEU</name>
<feature type="compositionally biased region" description="Basic and acidic residues" evidence="1">
    <location>
        <begin position="251"/>
        <end position="266"/>
    </location>
</feature>
<protein>
    <submittedName>
        <fullName evidence="2">Uncharacterized protein</fullName>
    </submittedName>
</protein>
<dbReference type="Gramene" id="OE9A062982T1">
    <property type="protein sequence ID" value="OE9A062982C1"/>
    <property type="gene ID" value="OE9A062982"/>
</dbReference>
<evidence type="ECO:0000256" key="1">
    <source>
        <dbReference type="SAM" id="MobiDB-lite"/>
    </source>
</evidence>
<dbReference type="EMBL" id="CACTIH010002022">
    <property type="protein sequence ID" value="CAA2971704.1"/>
    <property type="molecule type" value="Genomic_DNA"/>
</dbReference>
<dbReference type="AlphaFoldDB" id="A0A8S0QZ94"/>
<evidence type="ECO:0000313" key="3">
    <source>
        <dbReference type="Proteomes" id="UP000594638"/>
    </source>
</evidence>
<evidence type="ECO:0000313" key="2">
    <source>
        <dbReference type="EMBL" id="CAA2971704.1"/>
    </source>
</evidence>
<keyword evidence="3" id="KW-1185">Reference proteome</keyword>
<comment type="caution">
    <text evidence="2">The sequence shown here is derived from an EMBL/GenBank/DDBJ whole genome shotgun (WGS) entry which is preliminary data.</text>
</comment>
<organism evidence="2 3">
    <name type="scientific">Olea europaea subsp. europaea</name>
    <dbReference type="NCBI Taxonomy" id="158383"/>
    <lineage>
        <taxon>Eukaryota</taxon>
        <taxon>Viridiplantae</taxon>
        <taxon>Streptophyta</taxon>
        <taxon>Embryophyta</taxon>
        <taxon>Tracheophyta</taxon>
        <taxon>Spermatophyta</taxon>
        <taxon>Magnoliopsida</taxon>
        <taxon>eudicotyledons</taxon>
        <taxon>Gunneridae</taxon>
        <taxon>Pentapetalae</taxon>
        <taxon>asterids</taxon>
        <taxon>lamiids</taxon>
        <taxon>Lamiales</taxon>
        <taxon>Oleaceae</taxon>
        <taxon>Oleeae</taxon>
        <taxon>Olea</taxon>
    </lineage>
</organism>
<accession>A0A8S0QZ94</accession>
<feature type="compositionally biased region" description="Polar residues" evidence="1">
    <location>
        <begin position="117"/>
        <end position="146"/>
    </location>
</feature>
<feature type="region of interest" description="Disordered" evidence="1">
    <location>
        <begin position="243"/>
        <end position="266"/>
    </location>
</feature>
<sequence>MTRLKPENPMKKATDFSDGKVEICDLDPSESESAMQYMIGAEYTKHVQLDLSRGERRTSTSKERSVHDASTSEEPSLPIAKTTTPLLAITDCRIGHSDVQIDDDDFVDTPPRWHSPTFHSNSPIRKGQSTDASTPRMPQNTGPQSNDAIEKLRKHFNKEVFELHSKNQLLISELDDVKSQMSCIKSGQHKKMNFIVRLQGEIRTDLLDIKSNMKLMSESITAMISSSTDEVMNKISEKFATQPVEVSEPTDDAKHIGKTGELKGKGKMDTANELSFHCTLEPPSFDQGVAYMQPSMSVSTYSREVQARVDPVISDVVKDMESETKEHIDVCFYYIRQLARNGQNVKYVATTTASLFQTKLKNIYPKFKQDTNMILNDSSLLNDITGARIPLRAPWSDVDIVLIPICQPTKLTEC</sequence>
<feature type="region of interest" description="Disordered" evidence="1">
    <location>
        <begin position="50"/>
        <end position="81"/>
    </location>
</feature>
<proteinExistence type="predicted"/>
<dbReference type="Proteomes" id="UP000594638">
    <property type="component" value="Unassembled WGS sequence"/>
</dbReference>
<feature type="region of interest" description="Disordered" evidence="1">
    <location>
        <begin position="108"/>
        <end position="146"/>
    </location>
</feature>
<gene>
    <name evidence="2" type="ORF">OLEA9_A062982</name>
</gene>
<reference evidence="2 3" key="1">
    <citation type="submission" date="2019-12" db="EMBL/GenBank/DDBJ databases">
        <authorList>
            <person name="Alioto T."/>
            <person name="Alioto T."/>
            <person name="Gomez Garrido J."/>
        </authorList>
    </citation>
    <scope>NUCLEOTIDE SEQUENCE [LARGE SCALE GENOMIC DNA]</scope>
</reference>
<feature type="compositionally biased region" description="Basic and acidic residues" evidence="1">
    <location>
        <begin position="50"/>
        <end position="67"/>
    </location>
</feature>